<dbReference type="GO" id="GO:0016757">
    <property type="term" value="F:glycosyltransferase activity"/>
    <property type="evidence" value="ECO:0007669"/>
    <property type="project" value="TreeGrafter"/>
</dbReference>
<evidence type="ECO:0000313" key="1">
    <source>
        <dbReference type="EMBL" id="TLF45906.1"/>
    </source>
</evidence>
<dbReference type="Gene3D" id="3.40.50.2000">
    <property type="entry name" value="Glycogen Phosphorylase B"/>
    <property type="match status" value="1"/>
</dbReference>
<dbReference type="Proteomes" id="UP000306973">
    <property type="component" value="Unassembled WGS sequence"/>
</dbReference>
<dbReference type="EMBL" id="VBUI01000039">
    <property type="protein sequence ID" value="TLF45906.1"/>
    <property type="molecule type" value="Genomic_DNA"/>
</dbReference>
<comment type="caution">
    <text evidence="1">The sequence shown here is derived from an EMBL/GenBank/DDBJ whole genome shotgun (WGS) entry which is preliminary data.</text>
</comment>
<dbReference type="InterPro" id="IPR050194">
    <property type="entry name" value="Glycosyltransferase_grp1"/>
</dbReference>
<name>A0A5R8M8Q4_9GAMM</name>
<dbReference type="Pfam" id="PF13692">
    <property type="entry name" value="Glyco_trans_1_4"/>
    <property type="match status" value="1"/>
</dbReference>
<reference evidence="1 2" key="1">
    <citation type="journal article" date="2007" name="Int. J. Syst. Evol. Microbiol.">
        <title>Halomonas saccharevitans sp. nov., Halomonas arcis sp. nov. and Halomonas subterranea sp. nov., halophilic bacteria isolated from hypersaline environments of China.</title>
        <authorList>
            <person name="Xu X.W."/>
            <person name="Wu Y.H."/>
            <person name="Zhou Z."/>
            <person name="Wang C.S."/>
            <person name="Zhou Y.G."/>
            <person name="Zhang H.B."/>
            <person name="Wang Y."/>
            <person name="Wu M."/>
        </authorList>
    </citation>
    <scope>NUCLEOTIDE SEQUENCE [LARGE SCALE GENOMIC DNA]</scope>
    <source>
        <strain evidence="1 2">TBZ3</strain>
    </source>
</reference>
<sequence>MILISAPYGGQPPENSNFLAAAKKIRFIINILAKIDSVVLINSAPKDNYNEILVDTVNISGDAKIKVITPKARKNIWLGRVVNLLEVPEIVNFLHNNFGAPDVVWCYNAYAFELTIARYCKKKYDSRVVLEFEDWHFARSRGLNPKPFVDWFIWKRSRKVVDYAFVVNSFLEDKLKDFPLETKRLPGVLSESVLSLQKSSPPFKDSSAITVGYFGGLNVDKGAGFLMDLIEESSLRGLNINFVVTGKGQLSEEFYRLSCEYSDSLSFMGAVSDEKLVSAISEVDVIVNPHVVNEGVFPFKITEAIASGRLVITTPLTDYGSDGLLEKAVVFCDLDIDCFLQAIVDSPFFYDENSHHMFNLFSELSDMYSANALREKFLIALERKS</sequence>
<keyword evidence="2" id="KW-1185">Reference proteome</keyword>
<proteinExistence type="predicted"/>
<dbReference type="PANTHER" id="PTHR45947:SF3">
    <property type="entry name" value="SULFOQUINOVOSYL TRANSFERASE SQD2"/>
    <property type="match status" value="1"/>
</dbReference>
<gene>
    <name evidence="1" type="ORF">FEI13_17690</name>
</gene>
<keyword evidence="1" id="KW-0808">Transferase</keyword>
<accession>A0A5R8M8Q4</accession>
<dbReference type="RefSeq" id="WP_138182826.1">
    <property type="nucleotide sequence ID" value="NZ_VBUI01000039.1"/>
</dbReference>
<evidence type="ECO:0000313" key="2">
    <source>
        <dbReference type="Proteomes" id="UP000306973"/>
    </source>
</evidence>
<dbReference type="PANTHER" id="PTHR45947">
    <property type="entry name" value="SULFOQUINOVOSYL TRANSFERASE SQD2"/>
    <property type="match status" value="1"/>
</dbReference>
<dbReference type="OrthoDB" id="9775208at2"/>
<protein>
    <submittedName>
        <fullName evidence="1">Glycosyltransferase family 4 protein</fullName>
    </submittedName>
</protein>
<organism evidence="1 2">
    <name type="scientific">Halomonas urmiana</name>
    <dbReference type="NCBI Taxonomy" id="490901"/>
    <lineage>
        <taxon>Bacteria</taxon>
        <taxon>Pseudomonadati</taxon>
        <taxon>Pseudomonadota</taxon>
        <taxon>Gammaproteobacteria</taxon>
        <taxon>Oceanospirillales</taxon>
        <taxon>Halomonadaceae</taxon>
        <taxon>Halomonas</taxon>
    </lineage>
</organism>
<dbReference type="SUPFAM" id="SSF53756">
    <property type="entry name" value="UDP-Glycosyltransferase/glycogen phosphorylase"/>
    <property type="match status" value="1"/>
</dbReference>
<dbReference type="AlphaFoldDB" id="A0A5R8M8Q4"/>